<evidence type="ECO:0000256" key="1">
    <source>
        <dbReference type="SAM" id="MobiDB-lite"/>
    </source>
</evidence>
<proteinExistence type="predicted"/>
<keyword evidence="4" id="KW-1185">Reference proteome</keyword>
<evidence type="ECO:0000313" key="3">
    <source>
        <dbReference type="EMBL" id="QDU92568.1"/>
    </source>
</evidence>
<feature type="region of interest" description="Disordered" evidence="1">
    <location>
        <begin position="21"/>
        <end position="74"/>
    </location>
</feature>
<evidence type="ECO:0000256" key="2">
    <source>
        <dbReference type="SAM" id="Phobius"/>
    </source>
</evidence>
<evidence type="ECO:0008006" key="5">
    <source>
        <dbReference type="Google" id="ProtNLM"/>
    </source>
</evidence>
<name>A0A518DL58_9BACT</name>
<reference evidence="3 4" key="1">
    <citation type="submission" date="2019-02" db="EMBL/GenBank/DDBJ databases">
        <title>Deep-cultivation of Planctomycetes and their phenomic and genomic characterization uncovers novel biology.</title>
        <authorList>
            <person name="Wiegand S."/>
            <person name="Jogler M."/>
            <person name="Boedeker C."/>
            <person name="Pinto D."/>
            <person name="Vollmers J."/>
            <person name="Rivas-Marin E."/>
            <person name="Kohn T."/>
            <person name="Peeters S.H."/>
            <person name="Heuer A."/>
            <person name="Rast P."/>
            <person name="Oberbeckmann S."/>
            <person name="Bunk B."/>
            <person name="Jeske O."/>
            <person name="Meyerdierks A."/>
            <person name="Storesund J.E."/>
            <person name="Kallscheuer N."/>
            <person name="Luecker S."/>
            <person name="Lage O.M."/>
            <person name="Pohl T."/>
            <person name="Merkel B.J."/>
            <person name="Hornburger P."/>
            <person name="Mueller R.-W."/>
            <person name="Bruemmer F."/>
            <person name="Labrenz M."/>
            <person name="Spormann A.M."/>
            <person name="Op den Camp H."/>
            <person name="Overmann J."/>
            <person name="Amann R."/>
            <person name="Jetten M.S.M."/>
            <person name="Mascher T."/>
            <person name="Medema M.H."/>
            <person name="Devos D.P."/>
            <person name="Kaster A.-K."/>
            <person name="Ovreas L."/>
            <person name="Rohde M."/>
            <person name="Galperin M.Y."/>
            <person name="Jogler C."/>
        </authorList>
    </citation>
    <scope>NUCLEOTIDE SEQUENCE [LARGE SCALE GENOMIC DNA]</scope>
    <source>
        <strain evidence="3 4">Pla85_3_4</strain>
    </source>
</reference>
<keyword evidence="2" id="KW-0472">Membrane</keyword>
<evidence type="ECO:0000313" key="4">
    <source>
        <dbReference type="Proteomes" id="UP000317648"/>
    </source>
</evidence>
<sequence length="186" mass="20547">MSDENWVGEYMLGQMYGLGSGSGGAWGRHAREQNQRLERTKQEYEARRQSSSSAPPSYAPSSSGPSTYTRTPDVPLTPEQLAKREVERAKATKARAEFAAKERDEKFSVLMMIGALILVIYLDVQSGVTMPWWGHLLLAAVPTVAVGVTLKKCTRLTRVLRIVCSWTFLLGLLAGCLWVYSICSAS</sequence>
<gene>
    <name evidence="3" type="ORF">Pla8534_03160</name>
</gene>
<dbReference type="KEGG" id="lcre:Pla8534_03160"/>
<feature type="compositionally biased region" description="Low complexity" evidence="1">
    <location>
        <begin position="50"/>
        <end position="66"/>
    </location>
</feature>
<feature type="transmembrane region" description="Helical" evidence="2">
    <location>
        <begin position="162"/>
        <end position="180"/>
    </location>
</feature>
<dbReference type="Proteomes" id="UP000317648">
    <property type="component" value="Chromosome"/>
</dbReference>
<keyword evidence="2" id="KW-0812">Transmembrane</keyword>
<feature type="compositionally biased region" description="Basic and acidic residues" evidence="1">
    <location>
        <begin position="29"/>
        <end position="48"/>
    </location>
</feature>
<dbReference type="RefSeq" id="WP_145048632.1">
    <property type="nucleotide sequence ID" value="NZ_CP036433.1"/>
</dbReference>
<dbReference type="EMBL" id="CP036433">
    <property type="protein sequence ID" value="QDU92568.1"/>
    <property type="molecule type" value="Genomic_DNA"/>
</dbReference>
<organism evidence="3 4">
    <name type="scientific">Lignipirellula cremea</name>
    <dbReference type="NCBI Taxonomy" id="2528010"/>
    <lineage>
        <taxon>Bacteria</taxon>
        <taxon>Pseudomonadati</taxon>
        <taxon>Planctomycetota</taxon>
        <taxon>Planctomycetia</taxon>
        <taxon>Pirellulales</taxon>
        <taxon>Pirellulaceae</taxon>
        <taxon>Lignipirellula</taxon>
    </lineage>
</organism>
<feature type="transmembrane region" description="Helical" evidence="2">
    <location>
        <begin position="130"/>
        <end position="150"/>
    </location>
</feature>
<dbReference type="AlphaFoldDB" id="A0A518DL58"/>
<accession>A0A518DL58</accession>
<feature type="transmembrane region" description="Helical" evidence="2">
    <location>
        <begin position="107"/>
        <end position="124"/>
    </location>
</feature>
<protein>
    <recommendedName>
        <fullName evidence="5">Transmembrane protein</fullName>
    </recommendedName>
</protein>
<keyword evidence="2" id="KW-1133">Transmembrane helix</keyword>